<dbReference type="AlphaFoldDB" id="A0A935K2J8"/>
<gene>
    <name evidence="3" type="ORF">IPJ38_09195</name>
</gene>
<evidence type="ECO:0000256" key="2">
    <source>
        <dbReference type="SAM" id="SignalP"/>
    </source>
</evidence>
<feature type="chain" id="PRO_5037037635" description="Lipoprotein" evidence="2">
    <location>
        <begin position="19"/>
        <end position="134"/>
    </location>
</feature>
<comment type="caution">
    <text evidence="3">The sequence shown here is derived from an EMBL/GenBank/DDBJ whole genome shotgun (WGS) entry which is preliminary data.</text>
</comment>
<feature type="signal peptide" evidence="2">
    <location>
        <begin position="1"/>
        <end position="18"/>
    </location>
</feature>
<evidence type="ECO:0000313" key="3">
    <source>
        <dbReference type="EMBL" id="MBK7415243.1"/>
    </source>
</evidence>
<name>A0A935K2J8_9RHOO</name>
<protein>
    <recommendedName>
        <fullName evidence="5">Lipoprotein</fullName>
    </recommendedName>
</protein>
<feature type="region of interest" description="Disordered" evidence="1">
    <location>
        <begin position="114"/>
        <end position="134"/>
    </location>
</feature>
<dbReference type="Proteomes" id="UP000739411">
    <property type="component" value="Unassembled WGS sequence"/>
</dbReference>
<dbReference type="PROSITE" id="PS51257">
    <property type="entry name" value="PROKAR_LIPOPROTEIN"/>
    <property type="match status" value="1"/>
</dbReference>
<evidence type="ECO:0000313" key="4">
    <source>
        <dbReference type="Proteomes" id="UP000739411"/>
    </source>
</evidence>
<proteinExistence type="predicted"/>
<sequence length="134" mass="14482">MKAPLLITLPALLLSACAGLGSPTADEISRLPIVRFGQPAPAGEFVLLYPAGVNLPVVAKVDGSLLVKSDQTQLNIQVKQDIFVYRDQVSFDGKNWHLGTDKIGSRFMFTLPGEKNGKRDAQSPGEMGAEFNLR</sequence>
<accession>A0A935K2J8</accession>
<evidence type="ECO:0008006" key="5">
    <source>
        <dbReference type="Google" id="ProtNLM"/>
    </source>
</evidence>
<evidence type="ECO:0000256" key="1">
    <source>
        <dbReference type="SAM" id="MobiDB-lite"/>
    </source>
</evidence>
<keyword evidence="2" id="KW-0732">Signal</keyword>
<dbReference type="EMBL" id="JADJMS010000018">
    <property type="protein sequence ID" value="MBK7415243.1"/>
    <property type="molecule type" value="Genomic_DNA"/>
</dbReference>
<reference evidence="3 4" key="1">
    <citation type="submission" date="2020-10" db="EMBL/GenBank/DDBJ databases">
        <title>Connecting structure to function with the recovery of over 1000 high-quality activated sludge metagenome-assembled genomes encoding full-length rRNA genes using long-read sequencing.</title>
        <authorList>
            <person name="Singleton C.M."/>
            <person name="Petriglieri F."/>
            <person name="Kristensen J.M."/>
            <person name="Kirkegaard R.H."/>
            <person name="Michaelsen T.Y."/>
            <person name="Andersen M.H."/>
            <person name="Karst S.M."/>
            <person name="Dueholm M.S."/>
            <person name="Nielsen P.H."/>
            <person name="Albertsen M."/>
        </authorList>
    </citation>
    <scope>NUCLEOTIDE SEQUENCE [LARGE SCALE GENOMIC DNA]</scope>
    <source>
        <strain evidence="3">EsbW_18-Q3-R4-48_BATAC.463</strain>
    </source>
</reference>
<organism evidence="3 4">
    <name type="scientific">Candidatus Dechloromonas phosphorivorans</name>
    <dbReference type="NCBI Taxonomy" id="2899244"/>
    <lineage>
        <taxon>Bacteria</taxon>
        <taxon>Pseudomonadati</taxon>
        <taxon>Pseudomonadota</taxon>
        <taxon>Betaproteobacteria</taxon>
        <taxon>Rhodocyclales</taxon>
        <taxon>Azonexaceae</taxon>
        <taxon>Dechloromonas</taxon>
    </lineage>
</organism>